<evidence type="ECO:0000313" key="1">
    <source>
        <dbReference type="EMBL" id="SEE87785.1"/>
    </source>
</evidence>
<gene>
    <name evidence="1" type="ORF">SAMN04488554_3337</name>
</gene>
<dbReference type="CDD" id="cd04645">
    <property type="entry name" value="LbH_gamma_CA_like"/>
    <property type="match status" value="1"/>
</dbReference>
<name>A0A1H5MEQ6_9MICO</name>
<evidence type="ECO:0000313" key="2">
    <source>
        <dbReference type="Proteomes" id="UP000199220"/>
    </source>
</evidence>
<protein>
    <submittedName>
        <fullName evidence="1">Carbonic anhydrase or acetyltransferase, isoleucine patch superfamily</fullName>
    </submittedName>
</protein>
<dbReference type="Proteomes" id="UP000199220">
    <property type="component" value="Unassembled WGS sequence"/>
</dbReference>
<dbReference type="STRING" id="648782.SAMN04488554_3337"/>
<organism evidence="1 2">
    <name type="scientific">Ruania alba</name>
    <dbReference type="NCBI Taxonomy" id="648782"/>
    <lineage>
        <taxon>Bacteria</taxon>
        <taxon>Bacillati</taxon>
        <taxon>Actinomycetota</taxon>
        <taxon>Actinomycetes</taxon>
        <taxon>Micrococcales</taxon>
        <taxon>Ruaniaceae</taxon>
        <taxon>Ruania</taxon>
    </lineage>
</organism>
<dbReference type="InterPro" id="IPR047324">
    <property type="entry name" value="LbH_gamma_CA-like"/>
</dbReference>
<dbReference type="PANTHER" id="PTHR13061">
    <property type="entry name" value="DYNACTIN SUBUNIT P25"/>
    <property type="match status" value="1"/>
</dbReference>
<dbReference type="InterPro" id="IPR001451">
    <property type="entry name" value="Hexapep"/>
</dbReference>
<dbReference type="OrthoDB" id="9803036at2"/>
<dbReference type="Gene3D" id="2.160.10.10">
    <property type="entry name" value="Hexapeptide repeat proteins"/>
    <property type="match status" value="1"/>
</dbReference>
<keyword evidence="1" id="KW-0808">Transferase</keyword>
<sequence length="182" mass="18722">MSERPWQLGSAVPHVHPEAWLAPGCVVIGDVTLGAHASIWYGAVVRADQEEIAIGDRSNLQDGVVAHSDPGIPLRVGAGVTVGHNAVLHGCQVDDGVLIGMGARLLNGSSVGAGSLVAAGALVPEGMTIPAGVLAVGAPAKVRRDLTEEEVANLRRSAGEYVSLAHRHRQARRVAPADAPPQ</sequence>
<dbReference type="InterPro" id="IPR050484">
    <property type="entry name" value="Transf_Hexapept/Carb_Anhydrase"/>
</dbReference>
<dbReference type="InterPro" id="IPR011004">
    <property type="entry name" value="Trimer_LpxA-like_sf"/>
</dbReference>
<dbReference type="AlphaFoldDB" id="A0A1H5MEQ6"/>
<dbReference type="RefSeq" id="WP_089774146.1">
    <property type="nucleotide sequence ID" value="NZ_FNTX01000002.1"/>
</dbReference>
<reference evidence="2" key="1">
    <citation type="submission" date="2016-10" db="EMBL/GenBank/DDBJ databases">
        <authorList>
            <person name="Varghese N."/>
            <person name="Submissions S."/>
        </authorList>
    </citation>
    <scope>NUCLEOTIDE SEQUENCE [LARGE SCALE GENOMIC DNA]</scope>
    <source>
        <strain evidence="2">DSM 21368</strain>
    </source>
</reference>
<keyword evidence="2" id="KW-1185">Reference proteome</keyword>
<dbReference type="Pfam" id="PF00132">
    <property type="entry name" value="Hexapep"/>
    <property type="match status" value="1"/>
</dbReference>
<accession>A0A1H5MEQ6</accession>
<dbReference type="GO" id="GO:0016740">
    <property type="term" value="F:transferase activity"/>
    <property type="evidence" value="ECO:0007669"/>
    <property type="project" value="UniProtKB-KW"/>
</dbReference>
<dbReference type="SUPFAM" id="SSF51161">
    <property type="entry name" value="Trimeric LpxA-like enzymes"/>
    <property type="match status" value="1"/>
</dbReference>
<dbReference type="PANTHER" id="PTHR13061:SF29">
    <property type="entry name" value="GAMMA CARBONIC ANHYDRASE-LIKE 1, MITOCHONDRIAL-RELATED"/>
    <property type="match status" value="1"/>
</dbReference>
<dbReference type="EMBL" id="FNTX01000002">
    <property type="protein sequence ID" value="SEE87785.1"/>
    <property type="molecule type" value="Genomic_DNA"/>
</dbReference>
<proteinExistence type="predicted"/>